<feature type="compositionally biased region" description="Acidic residues" evidence="1">
    <location>
        <begin position="44"/>
        <end position="62"/>
    </location>
</feature>
<evidence type="ECO:0000313" key="3">
    <source>
        <dbReference type="EMBL" id="KIK26755.1"/>
    </source>
</evidence>
<protein>
    <recommendedName>
        <fullName evidence="5">Amino acid transporter transmembrane domain-containing protein</fullName>
    </recommendedName>
</protein>
<dbReference type="STRING" id="765257.A0A0C9YNW4"/>
<feature type="compositionally biased region" description="Low complexity" evidence="1">
    <location>
        <begin position="12"/>
        <end position="41"/>
    </location>
</feature>
<feature type="transmembrane region" description="Helical" evidence="2">
    <location>
        <begin position="306"/>
        <end position="328"/>
    </location>
</feature>
<feature type="transmembrane region" description="Helical" evidence="2">
    <location>
        <begin position="407"/>
        <end position="430"/>
    </location>
</feature>
<feature type="transmembrane region" description="Helical" evidence="2">
    <location>
        <begin position="224"/>
        <end position="247"/>
    </location>
</feature>
<reference evidence="4" key="2">
    <citation type="submission" date="2015-01" db="EMBL/GenBank/DDBJ databases">
        <title>Evolutionary Origins and Diversification of the Mycorrhizal Mutualists.</title>
        <authorList>
            <consortium name="DOE Joint Genome Institute"/>
            <consortium name="Mycorrhizal Genomics Consortium"/>
            <person name="Kohler A."/>
            <person name="Kuo A."/>
            <person name="Nagy L.G."/>
            <person name="Floudas D."/>
            <person name="Copeland A."/>
            <person name="Barry K.W."/>
            <person name="Cichocki N."/>
            <person name="Veneault-Fourrey C."/>
            <person name="LaButti K."/>
            <person name="Lindquist E.A."/>
            <person name="Lipzen A."/>
            <person name="Lundell T."/>
            <person name="Morin E."/>
            <person name="Murat C."/>
            <person name="Riley R."/>
            <person name="Ohm R."/>
            <person name="Sun H."/>
            <person name="Tunlid A."/>
            <person name="Henrissat B."/>
            <person name="Grigoriev I.V."/>
            <person name="Hibbett D.S."/>
            <person name="Martin F."/>
        </authorList>
    </citation>
    <scope>NUCLEOTIDE SEQUENCE [LARGE SCALE GENOMIC DNA]</scope>
    <source>
        <strain evidence="4">441</strain>
    </source>
</reference>
<dbReference type="AlphaFoldDB" id="A0A0C9YNW4"/>
<gene>
    <name evidence="3" type="ORF">PISMIDRAFT_246215</name>
</gene>
<evidence type="ECO:0000313" key="4">
    <source>
        <dbReference type="Proteomes" id="UP000054018"/>
    </source>
</evidence>
<keyword evidence="4" id="KW-1185">Reference proteome</keyword>
<evidence type="ECO:0000256" key="2">
    <source>
        <dbReference type="SAM" id="Phobius"/>
    </source>
</evidence>
<feature type="region of interest" description="Disordered" evidence="1">
    <location>
        <begin position="1"/>
        <end position="70"/>
    </location>
</feature>
<feature type="transmembrane region" description="Helical" evidence="2">
    <location>
        <begin position="384"/>
        <end position="401"/>
    </location>
</feature>
<organism evidence="3 4">
    <name type="scientific">Pisolithus microcarpus 441</name>
    <dbReference type="NCBI Taxonomy" id="765257"/>
    <lineage>
        <taxon>Eukaryota</taxon>
        <taxon>Fungi</taxon>
        <taxon>Dikarya</taxon>
        <taxon>Basidiomycota</taxon>
        <taxon>Agaricomycotina</taxon>
        <taxon>Agaricomycetes</taxon>
        <taxon>Agaricomycetidae</taxon>
        <taxon>Boletales</taxon>
        <taxon>Sclerodermatineae</taxon>
        <taxon>Pisolithaceae</taxon>
        <taxon>Pisolithus</taxon>
    </lineage>
</organism>
<keyword evidence="2" id="KW-1133">Transmembrane helix</keyword>
<keyword evidence="2" id="KW-0812">Transmembrane</keyword>
<dbReference type="OrthoDB" id="3259324at2759"/>
<evidence type="ECO:0000256" key="1">
    <source>
        <dbReference type="SAM" id="MobiDB-lite"/>
    </source>
</evidence>
<evidence type="ECO:0008006" key="5">
    <source>
        <dbReference type="Google" id="ProtNLM"/>
    </source>
</evidence>
<reference evidence="3 4" key="1">
    <citation type="submission" date="2014-04" db="EMBL/GenBank/DDBJ databases">
        <authorList>
            <consortium name="DOE Joint Genome Institute"/>
            <person name="Kuo A."/>
            <person name="Kohler A."/>
            <person name="Costa M.D."/>
            <person name="Nagy L.G."/>
            <person name="Floudas D."/>
            <person name="Copeland A."/>
            <person name="Barry K.W."/>
            <person name="Cichocki N."/>
            <person name="Veneault-Fourrey C."/>
            <person name="LaButti K."/>
            <person name="Lindquist E.A."/>
            <person name="Lipzen A."/>
            <person name="Lundell T."/>
            <person name="Morin E."/>
            <person name="Murat C."/>
            <person name="Sun H."/>
            <person name="Tunlid A."/>
            <person name="Henrissat B."/>
            <person name="Grigoriev I.V."/>
            <person name="Hibbett D.S."/>
            <person name="Martin F."/>
            <person name="Nordberg H.P."/>
            <person name="Cantor M.N."/>
            <person name="Hua S.X."/>
        </authorList>
    </citation>
    <scope>NUCLEOTIDE SEQUENCE [LARGE SCALE GENOMIC DNA]</scope>
    <source>
        <strain evidence="3 4">441</strain>
    </source>
</reference>
<dbReference type="HOGENOM" id="CLU_028680_0_0_1"/>
<feature type="transmembrane region" description="Helical" evidence="2">
    <location>
        <begin position="76"/>
        <end position="98"/>
    </location>
</feature>
<proteinExistence type="predicted"/>
<feature type="transmembrane region" description="Helical" evidence="2">
    <location>
        <begin position="267"/>
        <end position="294"/>
    </location>
</feature>
<feature type="transmembrane region" description="Helical" evidence="2">
    <location>
        <begin position="159"/>
        <end position="179"/>
    </location>
</feature>
<keyword evidence="2" id="KW-0472">Membrane</keyword>
<accession>A0A0C9YNW4</accession>
<feature type="transmembrane region" description="Helical" evidence="2">
    <location>
        <begin position="104"/>
        <end position="127"/>
    </location>
</feature>
<dbReference type="EMBL" id="KN833700">
    <property type="protein sequence ID" value="KIK26755.1"/>
    <property type="molecule type" value="Genomic_DNA"/>
</dbReference>
<feature type="transmembrane region" description="Helical" evidence="2">
    <location>
        <begin position="484"/>
        <end position="507"/>
    </location>
</feature>
<dbReference type="Proteomes" id="UP000054018">
    <property type="component" value="Unassembled WGS sequence"/>
</dbReference>
<sequence length="513" mass="56426">MASVAAERQRSSLDSPDSPTSPQSQGGLSGPASSSALVLLPDTETQDPYDFGSDDDESDDERDPQLEIQGLPIPPLGSAVVFLYLLSPYLRLGAMYIIDGGEPISLWYGLLTLIYASSLSAFCRHLWFMLGRYLRKFTLEDILIEAFVRGRGQGRQHSFARTTIACVIALFRVLLAAMYFRDSVNSVLQLVPEDMQSFAHPYVSAFLGFFVLVLSISDTVAAKPVIYASALSAVSYIAWLIVISHAHATGTVQPFTSWQQRGILWNIYSSIVFACTTTLTVPLSASLAGSLVAWPVKQHRAKRFKLLNVCSAALAMLLMLPLVVFTSLHVTNLNGRKSEIASSVLVPIFRTVTLSLAIPSVVVSSPMPRLSHMRRYTPVNPVKFIFVLSAVLLSLASPSVAKTTWDLTLTLACLGTFLLPALTHITIHYFRRPLAIVLPQAPQSVHASPRSSVSGRRSASRPSLDPLLQRKERYLQRRRLGKRLLWDAGIWLVLIPTCTCVVVWAGGRLIGMW</sequence>
<name>A0A0C9YNW4_9AGAM</name>
<feature type="transmembrane region" description="Helical" evidence="2">
    <location>
        <begin position="199"/>
        <end position="217"/>
    </location>
</feature>
<feature type="transmembrane region" description="Helical" evidence="2">
    <location>
        <begin position="340"/>
        <end position="363"/>
    </location>
</feature>